<dbReference type="RefSeq" id="WP_072793820.1">
    <property type="nucleotide sequence ID" value="NZ_FQWM01000007.1"/>
</dbReference>
<keyword evidence="1" id="KW-0472">Membrane</keyword>
<dbReference type="Proteomes" id="UP000184211">
    <property type="component" value="Unassembled WGS sequence"/>
</dbReference>
<accession>A0A1M5UVK3</accession>
<name>A0A1M5UVK3_9RHOB</name>
<organism evidence="2 3">
    <name type="scientific">Cognatishimia maritima</name>
    <dbReference type="NCBI Taxonomy" id="870908"/>
    <lineage>
        <taxon>Bacteria</taxon>
        <taxon>Pseudomonadati</taxon>
        <taxon>Pseudomonadota</taxon>
        <taxon>Alphaproteobacteria</taxon>
        <taxon>Rhodobacterales</taxon>
        <taxon>Paracoccaceae</taxon>
        <taxon>Cognatishimia</taxon>
    </lineage>
</organism>
<dbReference type="EMBL" id="FQWM01000007">
    <property type="protein sequence ID" value="SHH67011.1"/>
    <property type="molecule type" value="Genomic_DNA"/>
</dbReference>
<sequence length="324" mass="36682">MLKYVPVAVATIAFGVFVTFDYLGYRERSVELASLDMAARKIDADFEAADVSYTDHLLSKVGITEGLPDPSLETAKLRRQVLRAAPLNSYFPQASHFPEPSEEGEPGWERIAWRDDFHTGFGWPDGMTGDHMSKYSPDTGRDIAIYLHGRSSIYLRAEFAEPTQTLAERLQQSYWVVETGRSLDRLREGRPRASYFWTNIEETSKGESIYNAKDHEHFHAVNGVYWLSAKDKTARRDEKMRYMFASLGSGVVLKLRAHAPEEVIKQVMDHIDYQSLNQMQTLPSPLIADGLGELVIDTPDRWLAAHGIEESADPKHKQASAKHH</sequence>
<dbReference type="AlphaFoldDB" id="A0A1M5UVK3"/>
<keyword evidence="3" id="KW-1185">Reference proteome</keyword>
<reference evidence="3" key="1">
    <citation type="submission" date="2016-11" db="EMBL/GenBank/DDBJ databases">
        <authorList>
            <person name="Varghese N."/>
            <person name="Submissions S."/>
        </authorList>
    </citation>
    <scope>NUCLEOTIDE SEQUENCE [LARGE SCALE GENOMIC DNA]</scope>
    <source>
        <strain evidence="3">DSM 28223</strain>
    </source>
</reference>
<evidence type="ECO:0000256" key="1">
    <source>
        <dbReference type="SAM" id="Phobius"/>
    </source>
</evidence>
<keyword evidence="1" id="KW-1133">Transmembrane helix</keyword>
<evidence type="ECO:0000313" key="2">
    <source>
        <dbReference type="EMBL" id="SHH67011.1"/>
    </source>
</evidence>
<protein>
    <submittedName>
        <fullName evidence="2">Uncharacterized protein</fullName>
    </submittedName>
</protein>
<dbReference type="OrthoDB" id="7805566at2"/>
<evidence type="ECO:0000313" key="3">
    <source>
        <dbReference type="Proteomes" id="UP000184211"/>
    </source>
</evidence>
<keyword evidence="1" id="KW-0812">Transmembrane</keyword>
<feature type="transmembrane region" description="Helical" evidence="1">
    <location>
        <begin position="6"/>
        <end position="25"/>
    </location>
</feature>
<gene>
    <name evidence="2" type="ORF">SAMN04488044_2972</name>
</gene>
<proteinExistence type="predicted"/>